<dbReference type="EMBL" id="JBICBT010001120">
    <property type="protein sequence ID" value="KAL3082124.1"/>
    <property type="molecule type" value="Genomic_DNA"/>
</dbReference>
<feature type="domain" description="Cyclin-like" evidence="3">
    <location>
        <begin position="401"/>
        <end position="485"/>
    </location>
</feature>
<feature type="compositionally biased region" description="Polar residues" evidence="2">
    <location>
        <begin position="300"/>
        <end position="317"/>
    </location>
</feature>
<feature type="region of interest" description="Disordered" evidence="2">
    <location>
        <begin position="51"/>
        <end position="81"/>
    </location>
</feature>
<proteinExistence type="inferred from homology"/>
<organism evidence="4 5">
    <name type="scientific">Heterodera trifolii</name>
    <dbReference type="NCBI Taxonomy" id="157864"/>
    <lineage>
        <taxon>Eukaryota</taxon>
        <taxon>Metazoa</taxon>
        <taxon>Ecdysozoa</taxon>
        <taxon>Nematoda</taxon>
        <taxon>Chromadorea</taxon>
        <taxon>Rhabditida</taxon>
        <taxon>Tylenchina</taxon>
        <taxon>Tylenchomorpha</taxon>
        <taxon>Tylenchoidea</taxon>
        <taxon>Heteroderidae</taxon>
        <taxon>Heteroderinae</taxon>
        <taxon>Heterodera</taxon>
    </lineage>
</organism>
<evidence type="ECO:0000256" key="1">
    <source>
        <dbReference type="RuleBase" id="RU000383"/>
    </source>
</evidence>
<reference evidence="4 5" key="1">
    <citation type="submission" date="2024-10" db="EMBL/GenBank/DDBJ databases">
        <authorList>
            <person name="Kim D."/>
        </authorList>
    </citation>
    <scope>NUCLEOTIDE SEQUENCE [LARGE SCALE GENOMIC DNA]</scope>
    <source>
        <strain evidence="4">BH-2024</strain>
    </source>
</reference>
<comment type="similarity">
    <text evidence="1">Belongs to the cyclin family.</text>
</comment>
<dbReference type="AlphaFoldDB" id="A0ABD2IQ13"/>
<dbReference type="Pfam" id="PF00134">
    <property type="entry name" value="Cyclin_N"/>
    <property type="match status" value="1"/>
</dbReference>
<keyword evidence="1" id="KW-0195">Cyclin</keyword>
<dbReference type="PANTHER" id="PTHR10177">
    <property type="entry name" value="CYCLINS"/>
    <property type="match status" value="1"/>
</dbReference>
<sequence length="648" mass="71380">MYFQNFNPTSKRDVSGATVWGSKKESWRPRLLVQIDFDTFAPFLALPIAQRSSKSAQRMPDRSTPSTALSSSSSSFSRPPSVLNLHCREQLLVESPPAPANGRDIGTTPSITVSTAATALLSSPNASSNNSNIGADGSGVVDAADIVVMAPPTPPTRYYLPFGQNANELSMERKRLLRVSLHAQQQHHFLDGIGGGRWHRGGGGQLEEEDIADGGRDNNNSVLQQQNQQGLISLATAAEVPKGGAKILASIDTNIPTNGARLASSNGSFQSAHQRTYETPISSNGRSNGGRMVLRQVTVNEDTANSNSSITNMTMQSNRKRRAAEEEEDRRLNEKERLWVCADVDRAVHLDPRPLQALLQAEKSVTVSEAQIRHEQRVNCGGGGARDEPGIEEWARAKAVEWMHEVCEADHADFVVLPLAVAYLDRMLACRFVPRRNLQALASGCLLLASKMRAPQPMSAQRMAEHTDNSVRMEELLDWEMLVLNHLQWNLLQSTPFEFFDQLLVRCPVLEALREDFALTLHRTQKVLRLATQLPSVQAAATLLFVALRTRKKHLLVESEQAIRRNLGIDPMNTLVPLFGPIEGALDGVLPANGAETQRQYAQSVEEERWQLAAIQPPSSKRMSLGTLSANVPSQQSLCYSRLSFLFH</sequence>
<dbReference type="SUPFAM" id="SSF47954">
    <property type="entry name" value="Cyclin-like"/>
    <property type="match status" value="1"/>
</dbReference>
<dbReference type="SMART" id="SM00385">
    <property type="entry name" value="CYCLIN"/>
    <property type="match status" value="1"/>
</dbReference>
<evidence type="ECO:0000256" key="2">
    <source>
        <dbReference type="SAM" id="MobiDB-lite"/>
    </source>
</evidence>
<feature type="compositionally biased region" description="Low complexity" evidence="2">
    <location>
        <begin position="63"/>
        <end position="81"/>
    </location>
</feature>
<dbReference type="Proteomes" id="UP001620626">
    <property type="component" value="Unassembled WGS sequence"/>
</dbReference>
<dbReference type="InterPro" id="IPR036915">
    <property type="entry name" value="Cyclin-like_sf"/>
</dbReference>
<evidence type="ECO:0000313" key="4">
    <source>
        <dbReference type="EMBL" id="KAL3082124.1"/>
    </source>
</evidence>
<dbReference type="Gene3D" id="1.10.472.10">
    <property type="entry name" value="Cyclin-like"/>
    <property type="match status" value="1"/>
</dbReference>
<feature type="region of interest" description="Disordered" evidence="2">
    <location>
        <begin position="300"/>
        <end position="329"/>
    </location>
</feature>
<accession>A0ABD2IQ13</accession>
<dbReference type="FunFam" id="1.10.472.10:FF:000096">
    <property type="entry name" value="G1/S-specific cyclin-D3 isoform X2"/>
    <property type="match status" value="1"/>
</dbReference>
<dbReference type="InterPro" id="IPR013763">
    <property type="entry name" value="Cyclin-like_dom"/>
</dbReference>
<evidence type="ECO:0000259" key="3">
    <source>
        <dbReference type="SMART" id="SM00385"/>
    </source>
</evidence>
<comment type="caution">
    <text evidence="4">The sequence shown here is derived from an EMBL/GenBank/DDBJ whole genome shotgun (WGS) entry which is preliminary data.</text>
</comment>
<protein>
    <recommendedName>
        <fullName evidence="3">Cyclin-like domain-containing protein</fullName>
    </recommendedName>
</protein>
<dbReference type="InterPro" id="IPR039361">
    <property type="entry name" value="Cyclin"/>
</dbReference>
<dbReference type="InterPro" id="IPR006671">
    <property type="entry name" value="Cyclin_N"/>
</dbReference>
<evidence type="ECO:0000313" key="5">
    <source>
        <dbReference type="Proteomes" id="UP001620626"/>
    </source>
</evidence>
<gene>
    <name evidence="4" type="ORF">niasHT_037014</name>
</gene>
<keyword evidence="5" id="KW-1185">Reference proteome</keyword>
<name>A0ABD2IQ13_9BILA</name>